<evidence type="ECO:0000313" key="3">
    <source>
        <dbReference type="Proteomes" id="UP000220133"/>
    </source>
</evidence>
<protein>
    <submittedName>
        <fullName evidence="2">Uncharacterized protein</fullName>
    </submittedName>
</protein>
<gene>
    <name evidence="2" type="ORF">COR50_14000</name>
</gene>
<evidence type="ECO:0000256" key="1">
    <source>
        <dbReference type="SAM" id="Phobius"/>
    </source>
</evidence>
<organism evidence="2 3">
    <name type="scientific">Chitinophaga caeni</name>
    <dbReference type="NCBI Taxonomy" id="2029983"/>
    <lineage>
        <taxon>Bacteria</taxon>
        <taxon>Pseudomonadati</taxon>
        <taxon>Bacteroidota</taxon>
        <taxon>Chitinophagia</taxon>
        <taxon>Chitinophagales</taxon>
        <taxon>Chitinophagaceae</taxon>
        <taxon>Chitinophaga</taxon>
    </lineage>
</organism>
<dbReference type="AlphaFoldDB" id="A0A291QW70"/>
<dbReference type="Proteomes" id="UP000220133">
    <property type="component" value="Chromosome"/>
</dbReference>
<keyword evidence="1" id="KW-1133">Transmembrane helix</keyword>
<reference evidence="2 3" key="1">
    <citation type="submission" date="2017-10" db="EMBL/GenBank/DDBJ databases">
        <title>Paenichitinophaga pekingensis gen. nov., sp. nov., isolated from activated sludge.</title>
        <authorList>
            <person name="Jin D."/>
            <person name="Kong X."/>
            <person name="Deng Y."/>
            <person name="Bai Z."/>
        </authorList>
    </citation>
    <scope>NUCLEOTIDE SEQUENCE [LARGE SCALE GENOMIC DNA]</scope>
    <source>
        <strain evidence="2 3">13</strain>
    </source>
</reference>
<keyword evidence="3" id="KW-1185">Reference proteome</keyword>
<keyword evidence="1" id="KW-0472">Membrane</keyword>
<feature type="transmembrane region" description="Helical" evidence="1">
    <location>
        <begin position="7"/>
        <end position="25"/>
    </location>
</feature>
<dbReference type="EMBL" id="CP023777">
    <property type="protein sequence ID" value="ATL48185.1"/>
    <property type="molecule type" value="Genomic_DNA"/>
</dbReference>
<sequence length="154" mass="18132">MKKGKNVHSLVIIIIYILFGYGNVFSQNRNCNKFVIPTIESNRDNEDGELYFSDSLIRKIRIIFERDFDDSVTIYLNQTLVFDSIIKTSPSIGASKRLIDINYSKYDQLPKISVLLRRGNCVYFYPVVGKRVLYVNYSKGFWNLEYSNIQRQYR</sequence>
<keyword evidence="1" id="KW-0812">Transmembrane</keyword>
<name>A0A291QW70_9BACT</name>
<evidence type="ECO:0000313" key="2">
    <source>
        <dbReference type="EMBL" id="ATL48185.1"/>
    </source>
</evidence>
<dbReference type="KEGG" id="cbae:COR50_14000"/>
<dbReference type="OrthoDB" id="660827at2"/>
<dbReference type="RefSeq" id="WP_098194562.1">
    <property type="nucleotide sequence ID" value="NZ_CP023777.1"/>
</dbReference>
<proteinExistence type="predicted"/>
<accession>A0A291QW70</accession>